<evidence type="ECO:0000313" key="2">
    <source>
        <dbReference type="Proteomes" id="UP000010366"/>
    </source>
</evidence>
<protein>
    <submittedName>
        <fullName evidence="1">Putative low-complexity protein</fullName>
    </submittedName>
</protein>
<dbReference type="Gene3D" id="2.160.20.80">
    <property type="entry name" value="E3 ubiquitin-protein ligase SopA"/>
    <property type="match status" value="1"/>
</dbReference>
<accession>K9UGG5</accession>
<reference evidence="1 2" key="1">
    <citation type="submission" date="2012-05" db="EMBL/GenBank/DDBJ databases">
        <title>Finished chromosome of genome of Chamaesiphon sp. PCC 6605.</title>
        <authorList>
            <consortium name="US DOE Joint Genome Institute"/>
            <person name="Gugger M."/>
            <person name="Coursin T."/>
            <person name="Rippka R."/>
            <person name="Tandeau De Marsac N."/>
            <person name="Huntemann M."/>
            <person name="Wei C.-L."/>
            <person name="Han J."/>
            <person name="Detter J.C."/>
            <person name="Han C."/>
            <person name="Tapia R."/>
            <person name="Chen A."/>
            <person name="Kyrpides N."/>
            <person name="Mavromatis K."/>
            <person name="Markowitz V."/>
            <person name="Szeto E."/>
            <person name="Ivanova N."/>
            <person name="Pagani I."/>
            <person name="Pati A."/>
            <person name="Goodwin L."/>
            <person name="Nordberg H.P."/>
            <person name="Cantor M.N."/>
            <person name="Hua S.X."/>
            <person name="Woyke T."/>
            <person name="Kerfeld C.A."/>
        </authorList>
    </citation>
    <scope>NUCLEOTIDE SEQUENCE [LARGE SCALE GENOMIC DNA]</scope>
    <source>
        <strain evidence="2">ATCC 27169 / PCC 6605</strain>
    </source>
</reference>
<sequence length="170" mass="19101">MNWISIDPAEHERRLALWFQREGSWGREDILTPAWHEFTGFYFTPNITVEELVERYAVGERNFTEIRLPEESDLSGVDLSGAIFLGANLAHSNFTNANLSNCDLRYSWMRGNFTRANLKGANIDRADVGGSKFKNANLLNTIGCFGHDCGALFEDTIRSDGSVVSYEGRA</sequence>
<dbReference type="eggNOG" id="COG1357">
    <property type="taxonomic scope" value="Bacteria"/>
</dbReference>
<dbReference type="KEGG" id="cmp:Cha6605_2869"/>
<dbReference type="SUPFAM" id="SSF141571">
    <property type="entry name" value="Pentapeptide repeat-like"/>
    <property type="match status" value="1"/>
</dbReference>
<dbReference type="RefSeq" id="WP_015160050.1">
    <property type="nucleotide sequence ID" value="NC_019697.1"/>
</dbReference>
<dbReference type="EMBL" id="CP003600">
    <property type="protein sequence ID" value="AFY93905.1"/>
    <property type="molecule type" value="Genomic_DNA"/>
</dbReference>
<organism evidence="1 2">
    <name type="scientific">Chamaesiphon minutus (strain ATCC 27169 / PCC 6605)</name>
    <dbReference type="NCBI Taxonomy" id="1173020"/>
    <lineage>
        <taxon>Bacteria</taxon>
        <taxon>Bacillati</taxon>
        <taxon>Cyanobacteriota</taxon>
        <taxon>Cyanophyceae</taxon>
        <taxon>Gomontiellales</taxon>
        <taxon>Chamaesiphonaceae</taxon>
        <taxon>Chamaesiphon</taxon>
    </lineage>
</organism>
<dbReference type="AlphaFoldDB" id="K9UGG5"/>
<dbReference type="Proteomes" id="UP000010366">
    <property type="component" value="Chromosome"/>
</dbReference>
<keyword evidence="2" id="KW-1185">Reference proteome</keyword>
<dbReference type="OrthoDB" id="573191at2"/>
<dbReference type="PANTHER" id="PTHR14136">
    <property type="entry name" value="BTB_POZ DOMAIN-CONTAINING PROTEIN KCTD9"/>
    <property type="match status" value="1"/>
</dbReference>
<dbReference type="PANTHER" id="PTHR14136:SF17">
    <property type="entry name" value="BTB_POZ DOMAIN-CONTAINING PROTEIN KCTD9"/>
    <property type="match status" value="1"/>
</dbReference>
<dbReference type="InterPro" id="IPR051082">
    <property type="entry name" value="Pentapeptide-BTB/POZ_domain"/>
</dbReference>
<dbReference type="HOGENOM" id="CLU_1567903_0_0_3"/>
<dbReference type="InterPro" id="IPR001646">
    <property type="entry name" value="5peptide_repeat"/>
</dbReference>
<gene>
    <name evidence="1" type="ORF">Cha6605_2869</name>
</gene>
<evidence type="ECO:0000313" key="1">
    <source>
        <dbReference type="EMBL" id="AFY93905.1"/>
    </source>
</evidence>
<dbReference type="Pfam" id="PF00805">
    <property type="entry name" value="Pentapeptide"/>
    <property type="match status" value="2"/>
</dbReference>
<dbReference type="STRING" id="1173020.Cha6605_2869"/>
<name>K9UGG5_CHAP6</name>
<proteinExistence type="predicted"/>